<reference evidence="2 3" key="1">
    <citation type="journal article" date="2019" name="Int. J. Syst. Evol. Microbiol.">
        <title>The Global Catalogue of Microorganisms (GCM) 10K type strain sequencing project: providing services to taxonomists for standard genome sequencing and annotation.</title>
        <authorList>
            <consortium name="The Broad Institute Genomics Platform"/>
            <consortium name="The Broad Institute Genome Sequencing Center for Infectious Disease"/>
            <person name="Wu L."/>
            <person name="Ma J."/>
        </authorList>
    </citation>
    <scope>NUCLEOTIDE SEQUENCE [LARGE SCALE GENOMIC DNA]</scope>
    <source>
        <strain evidence="2 3">JCM 11444</strain>
    </source>
</reference>
<dbReference type="InterPro" id="IPR002575">
    <property type="entry name" value="Aminoglycoside_PTrfase"/>
</dbReference>
<comment type="caution">
    <text evidence="2">The sequence shown here is derived from an EMBL/GenBank/DDBJ whole genome shotgun (WGS) entry which is preliminary data.</text>
</comment>
<sequence length="244" mass="27157">MSILARMEQALEIPLTGGRITEGVVRVGDTVRRPVGPHSPFVHRLLKHLENVGFDAAPRLLGTDDKGREILSFQHGENRTDFRTRDWSPAQITAAAQLLRRLHDATADTPIADGEETVCHNDFSPLNVAFVDGLPASAFDFDEAAPGPRARDLAYAAWLWLLGADIARPLDRQLALLRTFLDVYGFKDGDRRGFGGRIVARVEAERDMHDRAGRVTSPGSWLHLEIDWLKERADAIDLYLESSV</sequence>
<evidence type="ECO:0000313" key="2">
    <source>
        <dbReference type="EMBL" id="GAA0950036.1"/>
    </source>
</evidence>
<evidence type="ECO:0000313" key="3">
    <source>
        <dbReference type="Proteomes" id="UP001500418"/>
    </source>
</evidence>
<feature type="domain" description="Aminoglycoside phosphotransferase" evidence="1">
    <location>
        <begin position="113"/>
        <end position="161"/>
    </location>
</feature>
<dbReference type="Proteomes" id="UP001500418">
    <property type="component" value="Unassembled WGS sequence"/>
</dbReference>
<keyword evidence="3" id="KW-1185">Reference proteome</keyword>
<dbReference type="Pfam" id="PF01636">
    <property type="entry name" value="APH"/>
    <property type="match status" value="1"/>
</dbReference>
<dbReference type="InterPro" id="IPR011009">
    <property type="entry name" value="Kinase-like_dom_sf"/>
</dbReference>
<dbReference type="Gene3D" id="3.90.1200.10">
    <property type="match status" value="1"/>
</dbReference>
<name>A0ABN1R087_9ACTN</name>
<accession>A0ABN1R087</accession>
<dbReference type="SUPFAM" id="SSF56112">
    <property type="entry name" value="Protein kinase-like (PK-like)"/>
    <property type="match status" value="1"/>
</dbReference>
<evidence type="ECO:0000259" key="1">
    <source>
        <dbReference type="Pfam" id="PF01636"/>
    </source>
</evidence>
<gene>
    <name evidence="2" type="ORF">GCM10009575_072800</name>
</gene>
<dbReference type="EMBL" id="BAAAID010000065">
    <property type="protein sequence ID" value="GAA0950036.1"/>
    <property type="molecule type" value="Genomic_DNA"/>
</dbReference>
<proteinExistence type="predicted"/>
<protein>
    <recommendedName>
        <fullName evidence="1">Aminoglycoside phosphotransferase domain-containing protein</fullName>
    </recommendedName>
</protein>
<organism evidence="2 3">
    <name type="scientific">Streptomyces rhizosphaericus</name>
    <dbReference type="NCBI Taxonomy" id="114699"/>
    <lineage>
        <taxon>Bacteria</taxon>
        <taxon>Bacillati</taxon>
        <taxon>Actinomycetota</taxon>
        <taxon>Actinomycetes</taxon>
        <taxon>Kitasatosporales</taxon>
        <taxon>Streptomycetaceae</taxon>
        <taxon>Streptomyces</taxon>
        <taxon>Streptomyces violaceusniger group</taxon>
    </lineage>
</organism>